<organism evidence="1 2">
    <name type="scientific">Microbacterium betulae</name>
    <dbReference type="NCBI Taxonomy" id="2981139"/>
    <lineage>
        <taxon>Bacteria</taxon>
        <taxon>Bacillati</taxon>
        <taxon>Actinomycetota</taxon>
        <taxon>Actinomycetes</taxon>
        <taxon>Micrococcales</taxon>
        <taxon>Microbacteriaceae</taxon>
        <taxon>Microbacterium</taxon>
    </lineage>
</organism>
<dbReference type="EMBL" id="CP118157">
    <property type="protein sequence ID" value="WOF24379.1"/>
    <property type="molecule type" value="Genomic_DNA"/>
</dbReference>
<proteinExistence type="predicted"/>
<sequence>MSVVVRLLGPLVVAGGVVRSFLYGMTGQSRYAAYVAHERAAHPDREPLDEREFWRSVYREQERDPGSRCC</sequence>
<evidence type="ECO:0000313" key="2">
    <source>
        <dbReference type="Proteomes" id="UP001305498"/>
    </source>
</evidence>
<evidence type="ECO:0000313" key="1">
    <source>
        <dbReference type="EMBL" id="WOF24379.1"/>
    </source>
</evidence>
<dbReference type="KEGG" id="mbet:N8K70_06850"/>
<name>A0AA97FKA3_9MICO</name>
<dbReference type="InterPro" id="IPR007423">
    <property type="entry name" value="Sel_put"/>
</dbReference>
<keyword evidence="2" id="KW-1185">Reference proteome</keyword>
<dbReference type="RefSeq" id="WP_317140851.1">
    <property type="nucleotide sequence ID" value="NZ_CP118157.1"/>
</dbReference>
<dbReference type="Pfam" id="PF04328">
    <property type="entry name" value="Sel_put"/>
    <property type="match status" value="1"/>
</dbReference>
<dbReference type="Proteomes" id="UP001305498">
    <property type="component" value="Chromosome"/>
</dbReference>
<accession>A0AA97FKA3</accession>
<reference evidence="1 2" key="1">
    <citation type="submission" date="2023-02" db="EMBL/GenBank/DDBJ databases">
        <title>Microbacterium betulae sp. nov., isolated from birch wood.</title>
        <authorList>
            <person name="Pasciak M."/>
            <person name="Pawlik K.J."/>
            <person name="Martynowski D."/>
            <person name="Laczmanski L."/>
            <person name="Ciekot J."/>
            <person name="Szponar B."/>
            <person name="Wojcik-Fatla A."/>
            <person name="Mackiewicz B."/>
            <person name="Farian E."/>
            <person name="Cholewa G."/>
            <person name="Cholewa A."/>
            <person name="Dutkiewicz J."/>
        </authorList>
    </citation>
    <scope>NUCLEOTIDE SEQUENCE [LARGE SCALE GENOMIC DNA]</scope>
    <source>
        <strain evidence="1 2">AB</strain>
    </source>
</reference>
<gene>
    <name evidence="1" type="ORF">N8K70_06850</name>
</gene>
<protein>
    <submittedName>
        <fullName evidence="1">YbdD/YjiX family protein</fullName>
    </submittedName>
</protein>
<dbReference type="AlphaFoldDB" id="A0AA97FKA3"/>